<organism evidence="1 4">
    <name type="scientific">Mycobacterium persicum</name>
    <dbReference type="NCBI Taxonomy" id="1487726"/>
    <lineage>
        <taxon>Bacteria</taxon>
        <taxon>Bacillati</taxon>
        <taxon>Actinomycetota</taxon>
        <taxon>Actinomycetes</taxon>
        <taxon>Mycobacteriales</taxon>
        <taxon>Mycobacteriaceae</taxon>
        <taxon>Mycobacterium</taxon>
    </lineage>
</organism>
<evidence type="ECO:0000313" key="4">
    <source>
        <dbReference type="Proteomes" id="UP000279331"/>
    </source>
</evidence>
<accession>A0AB38V1H5</accession>
<evidence type="ECO:0000313" key="1">
    <source>
        <dbReference type="EMBL" id="VAZ86623.1"/>
    </source>
</evidence>
<dbReference type="EMBL" id="UPHL01000160">
    <property type="protein sequence ID" value="VAZ86623.1"/>
    <property type="molecule type" value="Genomic_DNA"/>
</dbReference>
<reference evidence="3 4" key="1">
    <citation type="submission" date="2018-09" db="EMBL/GenBank/DDBJ databases">
        <authorList>
            <person name="Tagini F."/>
        </authorList>
    </citation>
    <scope>NUCLEOTIDE SEQUENCE [LARGE SCALE GENOMIC DNA]</scope>
    <source>
        <strain evidence="2 3">MK4</strain>
        <strain evidence="1 4">MK42</strain>
    </source>
</reference>
<dbReference type="RefSeq" id="WP_142276785.1">
    <property type="nucleotide sequence ID" value="NZ_CADEAW010000139.1"/>
</dbReference>
<gene>
    <name evidence="1" type="ORF">LAUMK42_05475</name>
    <name evidence="2" type="ORF">LAUMK4_02536</name>
</gene>
<dbReference type="EMBL" id="UPHM01000056">
    <property type="protein sequence ID" value="VAZ93670.1"/>
    <property type="molecule type" value="Genomic_DNA"/>
</dbReference>
<dbReference type="AlphaFoldDB" id="A0AB38V1H5"/>
<sequence length="73" mass="8217">MTATYDEKQRMVFGANTYRREADPMSLNAIPAAGEPGPLVTRRRRDDRLDRVGPINFLRVGAGAGWLGWQLEQ</sequence>
<protein>
    <submittedName>
        <fullName evidence="1">Uncharacterized protein</fullName>
    </submittedName>
</protein>
<evidence type="ECO:0000313" key="3">
    <source>
        <dbReference type="Proteomes" id="UP000271464"/>
    </source>
</evidence>
<comment type="caution">
    <text evidence="1">The sequence shown here is derived from an EMBL/GenBank/DDBJ whole genome shotgun (WGS) entry which is preliminary data.</text>
</comment>
<dbReference type="Proteomes" id="UP000271464">
    <property type="component" value="Unassembled WGS sequence"/>
</dbReference>
<name>A0AB38V1H5_9MYCO</name>
<dbReference type="Proteomes" id="UP000279331">
    <property type="component" value="Unassembled WGS sequence"/>
</dbReference>
<keyword evidence="3" id="KW-1185">Reference proteome</keyword>
<proteinExistence type="predicted"/>
<evidence type="ECO:0000313" key="2">
    <source>
        <dbReference type="EMBL" id="VAZ93670.1"/>
    </source>
</evidence>